<dbReference type="CDD" id="cd01085">
    <property type="entry name" value="APP"/>
    <property type="match status" value="1"/>
</dbReference>
<dbReference type="InterPro" id="IPR029149">
    <property type="entry name" value="Creatin/AminoP/Spt16_N"/>
</dbReference>
<organism evidence="7 8">
    <name type="scientific">Heminiphilus faecis</name>
    <dbReference type="NCBI Taxonomy" id="2601703"/>
    <lineage>
        <taxon>Bacteria</taxon>
        <taxon>Pseudomonadati</taxon>
        <taxon>Bacteroidota</taxon>
        <taxon>Bacteroidia</taxon>
        <taxon>Bacteroidales</taxon>
        <taxon>Muribaculaceae</taxon>
        <taxon>Heminiphilus</taxon>
    </lineage>
</organism>
<dbReference type="PANTHER" id="PTHR43763">
    <property type="entry name" value="XAA-PRO AMINOPEPTIDASE 1"/>
    <property type="match status" value="1"/>
</dbReference>
<dbReference type="InterPro" id="IPR032416">
    <property type="entry name" value="Peptidase_M24_C"/>
</dbReference>
<evidence type="ECO:0000256" key="1">
    <source>
        <dbReference type="ARBA" id="ARBA00008766"/>
    </source>
</evidence>
<keyword evidence="8" id="KW-1185">Reference proteome</keyword>
<evidence type="ECO:0000259" key="6">
    <source>
        <dbReference type="Pfam" id="PF16188"/>
    </source>
</evidence>
<dbReference type="InterPro" id="IPR000587">
    <property type="entry name" value="Creatinase_N"/>
</dbReference>
<dbReference type="InterPro" id="IPR000994">
    <property type="entry name" value="Pept_M24"/>
</dbReference>
<dbReference type="Gene3D" id="3.90.230.10">
    <property type="entry name" value="Creatinase/methionine aminopeptidase superfamily"/>
    <property type="match status" value="1"/>
</dbReference>
<proteinExistence type="inferred from homology"/>
<dbReference type="Pfam" id="PF16189">
    <property type="entry name" value="Creatinase_N_2"/>
    <property type="match status" value="1"/>
</dbReference>
<feature type="domain" description="Peptidase M24" evidence="4">
    <location>
        <begin position="325"/>
        <end position="522"/>
    </location>
</feature>
<protein>
    <submittedName>
        <fullName evidence="7">Aminopeptidase P family protein</fullName>
        <ecNumber evidence="7">3.4.11.-</ecNumber>
    </submittedName>
</protein>
<dbReference type="Proteomes" id="UP001565200">
    <property type="component" value="Unassembled WGS sequence"/>
</dbReference>
<dbReference type="EMBL" id="JBCLPP010000010">
    <property type="protein sequence ID" value="MEY8244940.1"/>
    <property type="molecule type" value="Genomic_DNA"/>
</dbReference>
<keyword evidence="3 7" id="KW-0378">Hydrolase</keyword>
<evidence type="ECO:0000313" key="8">
    <source>
        <dbReference type="Proteomes" id="UP001565200"/>
    </source>
</evidence>
<dbReference type="Pfam" id="PF00557">
    <property type="entry name" value="Peptidase_M24"/>
    <property type="match status" value="1"/>
</dbReference>
<dbReference type="Pfam" id="PF01321">
    <property type="entry name" value="Creatinase_N"/>
    <property type="match status" value="1"/>
</dbReference>
<keyword evidence="7" id="KW-0031">Aminopeptidase</keyword>
<dbReference type="Gene3D" id="3.40.350.10">
    <property type="entry name" value="Creatinase/prolidase N-terminal domain"/>
    <property type="match status" value="2"/>
</dbReference>
<dbReference type="InterPro" id="IPR050422">
    <property type="entry name" value="X-Pro_aminopeptidase_P"/>
</dbReference>
<comment type="caution">
    <text evidence="7">The sequence shown here is derived from an EMBL/GenBank/DDBJ whole genome shotgun (WGS) entry which is preliminary data.</text>
</comment>
<gene>
    <name evidence="7" type="ORF">AAK873_04825</name>
</gene>
<dbReference type="RefSeq" id="WP_121699961.1">
    <property type="nucleotide sequence ID" value="NZ_JBCLPP010000010.1"/>
</dbReference>
<dbReference type="InterPro" id="IPR033740">
    <property type="entry name" value="Pept_M24B"/>
</dbReference>
<evidence type="ECO:0000313" key="7">
    <source>
        <dbReference type="EMBL" id="MEY8244940.1"/>
    </source>
</evidence>
<comment type="similarity">
    <text evidence="1">Belongs to the peptidase M24B family.</text>
</comment>
<name>A0ABV4CXI6_9BACT</name>
<dbReference type="InterPro" id="IPR036005">
    <property type="entry name" value="Creatinase/aminopeptidase-like"/>
</dbReference>
<accession>A0ABV4CXI6</accession>
<dbReference type="SUPFAM" id="SSF53092">
    <property type="entry name" value="Creatinase/prolidase N-terminal domain"/>
    <property type="match status" value="1"/>
</dbReference>
<evidence type="ECO:0000256" key="3">
    <source>
        <dbReference type="ARBA" id="ARBA00022801"/>
    </source>
</evidence>
<evidence type="ECO:0000256" key="2">
    <source>
        <dbReference type="ARBA" id="ARBA00022723"/>
    </source>
</evidence>
<reference evidence="7 8" key="1">
    <citation type="submission" date="2024-03" db="EMBL/GenBank/DDBJ databases">
        <title>Mouse gut bacterial collection (mGBC) of GemPharmatech.</title>
        <authorList>
            <person name="He Y."/>
            <person name="Dong L."/>
            <person name="Wu D."/>
            <person name="Gao X."/>
            <person name="Lin Z."/>
        </authorList>
    </citation>
    <scope>NUCLEOTIDE SEQUENCE [LARGE SCALE GENOMIC DNA]</scope>
    <source>
        <strain evidence="7 8">54-13</strain>
    </source>
</reference>
<keyword evidence="2" id="KW-0479">Metal-binding</keyword>
<feature type="domain" description="Creatinase N-terminal" evidence="5">
    <location>
        <begin position="8"/>
        <end position="135"/>
    </location>
</feature>
<evidence type="ECO:0000259" key="5">
    <source>
        <dbReference type="Pfam" id="PF01321"/>
    </source>
</evidence>
<dbReference type="GO" id="GO:0004177">
    <property type="term" value="F:aminopeptidase activity"/>
    <property type="evidence" value="ECO:0007669"/>
    <property type="project" value="UniProtKB-KW"/>
</dbReference>
<evidence type="ECO:0000259" key="4">
    <source>
        <dbReference type="Pfam" id="PF00557"/>
    </source>
</evidence>
<dbReference type="SUPFAM" id="SSF55920">
    <property type="entry name" value="Creatinase/aminopeptidase"/>
    <property type="match status" value="1"/>
</dbReference>
<sequence>MTKEIKKRLGTLRQAMAASGIDLTVIPHSDPHQSEYMSPQWHLREYYSGFNGSAGDLVVTPDEALLWTDSRYFLQAAQQLEDTGIKLMKAGLPDTPSIASFIITALKPGHTVGIDGLIYSADESERLEKTLARHDIKLATDFTAAADNRTYRPELPDSPVFIYEEKYAGEGAKHKIGKILNAAAGQGAEAAFVTALDEIAWALNLRGSDVAYNPVFASFLYLSARGSTLFVDDIKLDGQVKEYLDALDITQAPYSEAASFLSALPSDVRILVDPSKASRAFIDALGDKAVKTASPIPELKSLRNEVQVQGLHDAMLRDGVALVNGFAELETRLSAGERVTEMEVGRILSRYRAEQPLYFDDSFGTIAGFKEHGAIVHYEADVASDAVIAGDGLLLVDSGAQYLDGTTDITRTISIGDPSPEERHDFTLVLKGHIALAMAVFPEGTRGAQLDALARMPMWAEGKGYLHGTGHGVGHFLNVHEGPQSIRLNENPVTLKPGMLTSNEPGIYLTGKYGIRCENLMLTVPAFTTDFARFLKFDTVTLFPFDLRLVDTAMLTDEELRWLNEYHKRVHDTLSPCLDEKGRAWLDHKTRPLTKNEYSD</sequence>
<dbReference type="EC" id="3.4.11.-" evidence="7"/>
<feature type="domain" description="Peptidase M24 C-terminal" evidence="6">
    <location>
        <begin position="534"/>
        <end position="593"/>
    </location>
</feature>
<dbReference type="Pfam" id="PF16188">
    <property type="entry name" value="Peptidase_M24_C"/>
    <property type="match status" value="1"/>
</dbReference>
<dbReference type="PANTHER" id="PTHR43763:SF6">
    <property type="entry name" value="XAA-PRO AMINOPEPTIDASE 1"/>
    <property type="match status" value="1"/>
</dbReference>
<keyword evidence="7" id="KW-0645">Protease</keyword>